<dbReference type="KEGG" id="nai:NECAME_17772"/>
<accession>W2TKP2</accession>
<organism evidence="2 3">
    <name type="scientific">Necator americanus</name>
    <name type="common">Human hookworm</name>
    <dbReference type="NCBI Taxonomy" id="51031"/>
    <lineage>
        <taxon>Eukaryota</taxon>
        <taxon>Metazoa</taxon>
        <taxon>Ecdysozoa</taxon>
        <taxon>Nematoda</taxon>
        <taxon>Chromadorea</taxon>
        <taxon>Rhabditida</taxon>
        <taxon>Rhabditina</taxon>
        <taxon>Rhabditomorpha</taxon>
        <taxon>Strongyloidea</taxon>
        <taxon>Ancylostomatidae</taxon>
        <taxon>Bunostominae</taxon>
        <taxon>Necator</taxon>
    </lineage>
</organism>
<keyword evidence="3" id="KW-1185">Reference proteome</keyword>
<sequence>MHGIDASTENERNGNGKHDSTLIAIAQCCGGPR</sequence>
<proteinExistence type="predicted"/>
<feature type="region of interest" description="Disordered" evidence="1">
    <location>
        <begin position="1"/>
        <end position="21"/>
    </location>
</feature>
<dbReference type="Proteomes" id="UP000053676">
    <property type="component" value="Unassembled WGS sequence"/>
</dbReference>
<feature type="compositionally biased region" description="Basic and acidic residues" evidence="1">
    <location>
        <begin position="9"/>
        <end position="20"/>
    </location>
</feature>
<reference evidence="3" key="1">
    <citation type="journal article" date="2014" name="Nat. Genet.">
        <title>Genome of the human hookworm Necator americanus.</title>
        <authorList>
            <person name="Tang Y.T."/>
            <person name="Gao X."/>
            <person name="Rosa B.A."/>
            <person name="Abubucker S."/>
            <person name="Hallsworth-Pepin K."/>
            <person name="Martin J."/>
            <person name="Tyagi R."/>
            <person name="Heizer E."/>
            <person name="Zhang X."/>
            <person name="Bhonagiri-Palsikar V."/>
            <person name="Minx P."/>
            <person name="Warren W.C."/>
            <person name="Wang Q."/>
            <person name="Zhan B."/>
            <person name="Hotez P.J."/>
            <person name="Sternberg P.W."/>
            <person name="Dougall A."/>
            <person name="Gaze S.T."/>
            <person name="Mulvenna J."/>
            <person name="Sotillo J."/>
            <person name="Ranganathan S."/>
            <person name="Rabelo E.M."/>
            <person name="Wilson R.K."/>
            <person name="Felgner P.L."/>
            <person name="Bethony J."/>
            <person name="Hawdon J.M."/>
            <person name="Gasser R.B."/>
            <person name="Loukas A."/>
            <person name="Mitreva M."/>
        </authorList>
    </citation>
    <scope>NUCLEOTIDE SEQUENCE [LARGE SCALE GENOMIC DNA]</scope>
</reference>
<evidence type="ECO:0000256" key="1">
    <source>
        <dbReference type="SAM" id="MobiDB-lite"/>
    </source>
</evidence>
<protein>
    <submittedName>
        <fullName evidence="2">Uncharacterized protein</fullName>
    </submittedName>
</protein>
<name>W2TKP2_NECAM</name>
<evidence type="ECO:0000313" key="3">
    <source>
        <dbReference type="Proteomes" id="UP000053676"/>
    </source>
</evidence>
<dbReference type="AlphaFoldDB" id="W2TKP2"/>
<dbReference type="EMBL" id="KI658544">
    <property type="protein sequence ID" value="ETN82189.1"/>
    <property type="molecule type" value="Genomic_DNA"/>
</dbReference>
<evidence type="ECO:0000313" key="2">
    <source>
        <dbReference type="EMBL" id="ETN82189.1"/>
    </source>
</evidence>
<gene>
    <name evidence="2" type="ORF">NECAME_17772</name>
</gene>